<comment type="caution">
    <text evidence="3">The sequence shown here is derived from an EMBL/GenBank/DDBJ whole genome shotgun (WGS) entry which is preliminary data.</text>
</comment>
<feature type="coiled-coil region" evidence="1">
    <location>
        <begin position="139"/>
        <end position="185"/>
    </location>
</feature>
<protein>
    <recommendedName>
        <fullName evidence="5">DUF1003 domain-containing protein</fullName>
    </recommendedName>
</protein>
<dbReference type="Pfam" id="PF06210">
    <property type="entry name" value="DUF1003"/>
    <property type="match status" value="1"/>
</dbReference>
<keyword evidence="4" id="KW-1185">Reference proteome</keyword>
<keyword evidence="2" id="KW-0472">Membrane</keyword>
<evidence type="ECO:0000256" key="2">
    <source>
        <dbReference type="SAM" id="Phobius"/>
    </source>
</evidence>
<reference evidence="3 4" key="1">
    <citation type="submission" date="2010-04" db="EMBL/GenBank/DDBJ databases">
        <authorList>
            <person name="Qin X."/>
            <person name="Bachman B."/>
            <person name="Battles P."/>
            <person name="Bell A."/>
            <person name="Bess C."/>
            <person name="Bickham C."/>
            <person name="Chaboub L."/>
            <person name="Chen D."/>
            <person name="Coyle M."/>
            <person name="Deiros D.R."/>
            <person name="Dinh H."/>
            <person name="Forbes L."/>
            <person name="Fowler G."/>
            <person name="Francisco L."/>
            <person name="Fu Q."/>
            <person name="Gubbala S."/>
            <person name="Hale W."/>
            <person name="Han Y."/>
            <person name="Hemphill L."/>
            <person name="Highlander S.K."/>
            <person name="Hirani K."/>
            <person name="Hogues M."/>
            <person name="Jackson L."/>
            <person name="Jakkamsetti A."/>
            <person name="Javaid M."/>
            <person name="Jiang H."/>
            <person name="Korchina V."/>
            <person name="Kovar C."/>
            <person name="Lara F."/>
            <person name="Lee S."/>
            <person name="Mata R."/>
            <person name="Mathew T."/>
            <person name="Moen C."/>
            <person name="Morales K."/>
            <person name="Munidasa M."/>
            <person name="Nazareth L."/>
            <person name="Ngo R."/>
            <person name="Nguyen L."/>
            <person name="Okwuonu G."/>
            <person name="Ongeri F."/>
            <person name="Patil S."/>
            <person name="Petrosino J."/>
            <person name="Pham C."/>
            <person name="Pham P."/>
            <person name="Pu L.-L."/>
            <person name="Puazo M."/>
            <person name="Raj R."/>
            <person name="Reid J."/>
            <person name="Rouhana J."/>
            <person name="Saada N."/>
            <person name="Shang Y."/>
            <person name="Simmons D."/>
            <person name="Thornton R."/>
            <person name="Warren J."/>
            <person name="Weissenberger G."/>
            <person name="Zhang J."/>
            <person name="Zhang L."/>
            <person name="Zhou C."/>
            <person name="Zhu D."/>
            <person name="Muzny D."/>
            <person name="Worley K."/>
            <person name="Gibbs R."/>
        </authorList>
    </citation>
    <scope>NUCLEOTIDE SEQUENCE [LARGE SCALE GENOMIC DNA]</scope>
    <source>
        <strain evidence="3 4">ATCC 49957</strain>
    </source>
</reference>
<dbReference type="PANTHER" id="PTHR41386:SF1">
    <property type="entry name" value="MEMBRANE PROTEIN"/>
    <property type="match status" value="1"/>
</dbReference>
<organism evidence="3 4">
    <name type="scientific">Pseudoroseomonas cervicalis ATCC 49957</name>
    <dbReference type="NCBI Taxonomy" id="525371"/>
    <lineage>
        <taxon>Bacteria</taxon>
        <taxon>Pseudomonadati</taxon>
        <taxon>Pseudomonadota</taxon>
        <taxon>Alphaproteobacteria</taxon>
        <taxon>Acetobacterales</taxon>
        <taxon>Roseomonadaceae</taxon>
        <taxon>Roseomonas</taxon>
    </lineage>
</organism>
<keyword evidence="1" id="KW-0175">Coiled coil</keyword>
<feature type="transmembrane region" description="Helical" evidence="2">
    <location>
        <begin position="97"/>
        <end position="119"/>
    </location>
</feature>
<evidence type="ECO:0000256" key="1">
    <source>
        <dbReference type="SAM" id="Coils"/>
    </source>
</evidence>
<evidence type="ECO:0000313" key="3">
    <source>
        <dbReference type="EMBL" id="EFH10201.1"/>
    </source>
</evidence>
<accession>D5RR72</accession>
<feature type="transmembrane region" description="Helical" evidence="2">
    <location>
        <begin position="62"/>
        <end position="85"/>
    </location>
</feature>
<evidence type="ECO:0000313" key="4">
    <source>
        <dbReference type="Proteomes" id="UP000005324"/>
    </source>
</evidence>
<evidence type="ECO:0008006" key="5">
    <source>
        <dbReference type="Google" id="ProtNLM"/>
    </source>
</evidence>
<dbReference type="HOGENOM" id="CLU_077948_2_3_5"/>
<keyword evidence="2" id="KW-1133">Transmembrane helix</keyword>
<dbReference type="OrthoDB" id="9795736at2"/>
<dbReference type="InterPro" id="IPR010406">
    <property type="entry name" value="DUF1003"/>
</dbReference>
<dbReference type="EMBL" id="ADVL01000689">
    <property type="protein sequence ID" value="EFH10201.1"/>
    <property type="molecule type" value="Genomic_DNA"/>
</dbReference>
<dbReference type="AlphaFoldDB" id="D5RR72"/>
<gene>
    <name evidence="3" type="ORF">HMPREF0731_3584</name>
</gene>
<keyword evidence="2" id="KW-0812">Transmembrane</keyword>
<name>D5RR72_9PROT</name>
<sequence length="185" mass="20900">MSQNPPPDFRQLAIRWFGQESDLSEAEHRALRGALERKPLSQDTNEAFAEKLSLGDRIADRVASFGGSWSFILLCIALLLLWTGANAWLLSQPFDPYPFVFLNLLLSMIAALQAPIIMMSQNRQAAKDRLVAAHDYEVNLKAEIEIMALHEKLDRMRAEQMGALLAQQQEQIALLTRLVEQARRG</sequence>
<dbReference type="RefSeq" id="WP_007002614.1">
    <property type="nucleotide sequence ID" value="NZ_GG770777.1"/>
</dbReference>
<proteinExistence type="predicted"/>
<dbReference type="PANTHER" id="PTHR41386">
    <property type="entry name" value="INTEGRAL MEMBRANE PROTEIN-RELATED"/>
    <property type="match status" value="1"/>
</dbReference>
<dbReference type="Proteomes" id="UP000005324">
    <property type="component" value="Unassembled WGS sequence"/>
</dbReference>